<dbReference type="PANTHER" id="PTHR13363">
    <property type="entry name" value="RING FINGER AND SRY DOMAIN-CONTAINING"/>
    <property type="match status" value="1"/>
</dbReference>
<proteinExistence type="predicted"/>
<dbReference type="VEuPathDB" id="FungiDB:HMPREF1544_03103"/>
<dbReference type="SUPFAM" id="SSF48371">
    <property type="entry name" value="ARM repeat"/>
    <property type="match status" value="1"/>
</dbReference>
<dbReference type="InParanoid" id="S2JNL0"/>
<organism evidence="7 8">
    <name type="scientific">Mucor circinelloides f. circinelloides (strain 1006PhL)</name>
    <name type="common">Mucormycosis agent</name>
    <name type="synonym">Calyptromyces circinelloides</name>
    <dbReference type="NCBI Taxonomy" id="1220926"/>
    <lineage>
        <taxon>Eukaryota</taxon>
        <taxon>Fungi</taxon>
        <taxon>Fungi incertae sedis</taxon>
        <taxon>Mucoromycota</taxon>
        <taxon>Mucoromycotina</taxon>
        <taxon>Mucoromycetes</taxon>
        <taxon>Mucorales</taxon>
        <taxon>Mucorineae</taxon>
        <taxon>Mucoraceae</taxon>
        <taxon>Mucor</taxon>
    </lineage>
</organism>
<feature type="compositionally biased region" description="Low complexity" evidence="4">
    <location>
        <begin position="560"/>
        <end position="577"/>
    </location>
</feature>
<dbReference type="SUPFAM" id="SSF49899">
    <property type="entry name" value="Concanavalin A-like lectins/glucanases"/>
    <property type="match status" value="1"/>
</dbReference>
<keyword evidence="5" id="KW-0812">Transmembrane</keyword>
<evidence type="ECO:0000313" key="7">
    <source>
        <dbReference type="EMBL" id="EPB90127.1"/>
    </source>
</evidence>
<protein>
    <recommendedName>
        <fullName evidence="6">B30.2/SPRY domain-containing protein</fullName>
    </recommendedName>
</protein>
<dbReference type="InterPro" id="IPR001870">
    <property type="entry name" value="B30.2/SPRY"/>
</dbReference>
<dbReference type="InterPro" id="IPR045129">
    <property type="entry name" value="RNF123/RKP/RSPRY1"/>
</dbReference>
<feature type="transmembrane region" description="Helical" evidence="5">
    <location>
        <begin position="12"/>
        <end position="32"/>
    </location>
</feature>
<dbReference type="InterPro" id="IPR043136">
    <property type="entry name" value="B30.2/SPRY_sf"/>
</dbReference>
<sequence length="1522" mass="170933">MPPPSSKRDGELPAVLCFVTGIAAVLMGYSVYSHLKTLHDRTTSPQKTTVNKPGSKLEDSIRLKSLAYLTQSHNVNIQSSSIKIILERAMSATYLPKIIAACDKDQPIEIKSKALPSLQLLTRKENNKATLLEAGALGVLVDALKCTDPAMKEVTQRYVAVAICDLIQGSDINKYCILELGVLDPIKRILTSDDIRNNELKYWTLMILYQISLSDPLPKVLIENGFVSLLARMARMTYGNTNMPKFCMQSLVRIAANVDVTEAKRVLKELLDYNIVDLISNCLRGDDVELIYWAAGLMHEFVLKDVAADKFREIKGIHAILASLLSAEEMYISRVILRTIKFMAFGQEKFRREMVRSGMVKKIMHCLSLDDEDVRYWAILCIHVVAGQIESHEDIISAPEFEILLELALSPKIKVALFVSDILSLICCISSNSTHMEPNVSLIVKTLNALLMEGELDVQYNAAGAIFNVMTMGHSFASKVRDTCFDTLLTLSRTASHERVQLTCTKGSLMVAIKNRFLVPKVNNQVTEPLVEKVNSISQLSLPVMITQALLRAAKQASGGAASPSSAATAATTTTKPGFSIHDAMQRDDDEEEQEMEQVIEEEEDEYPRTPEYIDVSEQGTISNASRLDRVLLKDKKKYKLSSKSSSIMTSADISYLFDTNIPSSQREILLMKFELPADTRNHLIGALTALNILLENEQVIRSMVFQDKYPNAAMVDQMMMDMDEETFSPCKSKTALPEHIRYLAQNLVQLSAHPALDEWASMNYRKYPLNRINEAKASGIYNDVIEWICSCAELPLSMHYQSDTGNQDVNSSSSSSSSSQDDSESSDQDQIGFVTIHKIKPRKQRQTMSQQFRFRHRRHRRHGNKHRSFYHSDDDSSSEDSNSFMTDGDSDDVNDRRMLSAGVNATAHVYPQRRKIESAAERMGETRRKGEHFDLDDILSISYASEYYLGFSNRALVLLSSLARHASVKQYLVQEAHFIPILIYLYEEYSGLTDRVMACLGGLFSSCNSDIPEPAFRLLVILLWRDIRSSLVRKQSWLFYSRLVLSYCSRSIAQQQASSNQPTGTAFVELDLSSKSKYCLVNQLQVRNDSWTFETVRATHYVPAVLENTEGVTHKYAFEVVLESSGLMQVGWVTDHFEFDAEGGQGVGDDTYSYGYDGNRSKKWHGRYTNMRTLYGLKWAEGDIITCAIDMDDAEIKYYKNGKDMGVAFYGILVSRNWYPAMSLATGQQCKFQFGGAIDPLKYLPEGYTSLASLAQKTPVNIELPPPQVSKAKSPAPVISPTIAEEPDIMDLSQALAQMSVESRGNSPVSPQQHGKFNADASTRIDTGNAEPELKPIDSTVVKEKTVPQTNQNVSHTRHYQASLLVEKMDAYHKPLPSLYFEVIVGFAHKEPIPTDSIITFGLQSLYPESSFHFEYNRLNTSCSLIFGKHLRSKSFELCIQDADIIGIVYIDESNEVGLTINGDIKVFVYLDDKSKPYLPFVTGCMKSDINYGEHSFIWKYAETSACRRRISRYFDKLLGN</sequence>
<dbReference type="GO" id="GO:0008270">
    <property type="term" value="F:zinc ion binding"/>
    <property type="evidence" value="ECO:0007669"/>
    <property type="project" value="UniProtKB-KW"/>
</dbReference>
<dbReference type="InterPro" id="IPR016024">
    <property type="entry name" value="ARM-type_fold"/>
</dbReference>
<dbReference type="PANTHER" id="PTHR13363:SF5">
    <property type="entry name" value="E3 UBIQUITIN-PROTEIN LIGASE RNF123"/>
    <property type="match status" value="1"/>
</dbReference>
<feature type="region of interest" description="Disordered" evidence="4">
    <location>
        <begin position="804"/>
        <end position="894"/>
    </location>
</feature>
<dbReference type="Proteomes" id="UP000014254">
    <property type="component" value="Unassembled WGS sequence"/>
</dbReference>
<dbReference type="eggNOG" id="KOG2242">
    <property type="taxonomic scope" value="Eukaryota"/>
</dbReference>
<dbReference type="EMBL" id="KE123925">
    <property type="protein sequence ID" value="EPB90127.1"/>
    <property type="molecule type" value="Genomic_DNA"/>
</dbReference>
<keyword evidence="8" id="KW-1185">Reference proteome</keyword>
<dbReference type="GO" id="GO:0051603">
    <property type="term" value="P:proteolysis involved in protein catabolic process"/>
    <property type="evidence" value="ECO:0007669"/>
    <property type="project" value="TreeGrafter"/>
</dbReference>
<dbReference type="OrthoDB" id="2967263at2759"/>
<dbReference type="Pfam" id="PF00622">
    <property type="entry name" value="SPRY"/>
    <property type="match status" value="1"/>
</dbReference>
<dbReference type="PRINTS" id="PR00795">
    <property type="entry name" value="RYANODINER"/>
</dbReference>
<keyword evidence="2" id="KW-0863">Zinc-finger</keyword>
<accession>S2JNL0</accession>
<evidence type="ECO:0000259" key="6">
    <source>
        <dbReference type="PROSITE" id="PS50188"/>
    </source>
</evidence>
<keyword evidence="5" id="KW-0472">Membrane</keyword>
<dbReference type="InterPro" id="IPR003877">
    <property type="entry name" value="SPRY_dom"/>
</dbReference>
<evidence type="ECO:0000256" key="2">
    <source>
        <dbReference type="ARBA" id="ARBA00022771"/>
    </source>
</evidence>
<dbReference type="STRING" id="1220926.S2JNL0"/>
<keyword evidence="1" id="KW-0479">Metal-binding</keyword>
<keyword evidence="5" id="KW-1133">Transmembrane helix</keyword>
<dbReference type="InterPro" id="IPR013320">
    <property type="entry name" value="ConA-like_dom_sf"/>
</dbReference>
<dbReference type="InterPro" id="IPR013333">
    <property type="entry name" value="Ryan_recept"/>
</dbReference>
<evidence type="ECO:0000313" key="8">
    <source>
        <dbReference type="Proteomes" id="UP000014254"/>
    </source>
</evidence>
<dbReference type="PROSITE" id="PS50188">
    <property type="entry name" value="B302_SPRY"/>
    <property type="match status" value="1"/>
</dbReference>
<dbReference type="SMART" id="SM00449">
    <property type="entry name" value="SPRY"/>
    <property type="match status" value="1"/>
</dbReference>
<dbReference type="Gene3D" id="1.25.10.10">
    <property type="entry name" value="Leucine-rich Repeat Variant"/>
    <property type="match status" value="2"/>
</dbReference>
<evidence type="ECO:0000256" key="1">
    <source>
        <dbReference type="ARBA" id="ARBA00022723"/>
    </source>
</evidence>
<reference evidence="8" key="1">
    <citation type="submission" date="2013-05" db="EMBL/GenBank/DDBJ databases">
        <title>The Genome sequence of Mucor circinelloides f. circinelloides 1006PhL.</title>
        <authorList>
            <consortium name="The Broad Institute Genomics Platform"/>
            <person name="Cuomo C."/>
            <person name="Earl A."/>
            <person name="Findley K."/>
            <person name="Lee S.C."/>
            <person name="Walker B."/>
            <person name="Young S."/>
            <person name="Zeng Q."/>
            <person name="Gargeya S."/>
            <person name="Fitzgerald M."/>
            <person name="Haas B."/>
            <person name="Abouelleil A."/>
            <person name="Allen A.W."/>
            <person name="Alvarado L."/>
            <person name="Arachchi H.M."/>
            <person name="Berlin A.M."/>
            <person name="Chapman S.B."/>
            <person name="Gainer-Dewar J."/>
            <person name="Goldberg J."/>
            <person name="Griggs A."/>
            <person name="Gujja S."/>
            <person name="Hansen M."/>
            <person name="Howarth C."/>
            <person name="Imamovic A."/>
            <person name="Ireland A."/>
            <person name="Larimer J."/>
            <person name="McCowan C."/>
            <person name="Murphy C."/>
            <person name="Pearson M."/>
            <person name="Poon T.W."/>
            <person name="Priest M."/>
            <person name="Roberts A."/>
            <person name="Saif S."/>
            <person name="Shea T."/>
            <person name="Sisk P."/>
            <person name="Sykes S."/>
            <person name="Wortman J."/>
            <person name="Nusbaum C."/>
            <person name="Birren B."/>
        </authorList>
    </citation>
    <scope>NUCLEOTIDE SEQUENCE [LARGE SCALE GENOMIC DNA]</scope>
    <source>
        <strain evidence="8">1006PhL</strain>
    </source>
</reference>
<dbReference type="Gene3D" id="2.60.120.920">
    <property type="match status" value="1"/>
</dbReference>
<gene>
    <name evidence="7" type="ORF">HMPREF1544_03103</name>
</gene>
<evidence type="ECO:0000256" key="3">
    <source>
        <dbReference type="ARBA" id="ARBA00022833"/>
    </source>
</evidence>
<dbReference type="GO" id="GO:0005737">
    <property type="term" value="C:cytoplasm"/>
    <property type="evidence" value="ECO:0007669"/>
    <property type="project" value="TreeGrafter"/>
</dbReference>
<feature type="domain" description="B30.2/SPRY" evidence="6">
    <location>
        <begin position="1053"/>
        <end position="1242"/>
    </location>
</feature>
<keyword evidence="3" id="KW-0862">Zinc</keyword>
<dbReference type="GO" id="GO:0004842">
    <property type="term" value="F:ubiquitin-protein transferase activity"/>
    <property type="evidence" value="ECO:0007669"/>
    <property type="project" value="InterPro"/>
</dbReference>
<name>S2JNL0_MUCC1</name>
<feature type="region of interest" description="Disordered" evidence="4">
    <location>
        <begin position="560"/>
        <end position="581"/>
    </location>
</feature>
<dbReference type="GO" id="GO:0005219">
    <property type="term" value="F:ryanodine-sensitive calcium-release channel activity"/>
    <property type="evidence" value="ECO:0007669"/>
    <property type="project" value="InterPro"/>
</dbReference>
<dbReference type="InterPro" id="IPR011989">
    <property type="entry name" value="ARM-like"/>
</dbReference>
<dbReference type="OMA" id="KYWTLMI"/>
<evidence type="ECO:0000256" key="5">
    <source>
        <dbReference type="SAM" id="Phobius"/>
    </source>
</evidence>
<feature type="compositionally biased region" description="Basic residues" evidence="4">
    <location>
        <begin position="854"/>
        <end position="870"/>
    </location>
</feature>
<feature type="compositionally biased region" description="Low complexity" evidence="4">
    <location>
        <begin position="812"/>
        <end position="821"/>
    </location>
</feature>
<evidence type="ECO:0000256" key="4">
    <source>
        <dbReference type="SAM" id="MobiDB-lite"/>
    </source>
</evidence>